<feature type="signal peptide" evidence="2">
    <location>
        <begin position="1"/>
        <end position="17"/>
    </location>
</feature>
<feature type="chain" id="PRO_5036837066" evidence="2">
    <location>
        <begin position="18"/>
        <end position="185"/>
    </location>
</feature>
<dbReference type="AlphaFoldDB" id="A0A934SV51"/>
<accession>A0A934SV51</accession>
<gene>
    <name evidence="3" type="ORF">JJB74_15345</name>
</gene>
<dbReference type="Proteomes" id="UP000622890">
    <property type="component" value="Unassembled WGS sequence"/>
</dbReference>
<evidence type="ECO:0000313" key="3">
    <source>
        <dbReference type="EMBL" id="MBK4735995.1"/>
    </source>
</evidence>
<name>A0A934SV51_9BURK</name>
<keyword evidence="4" id="KW-1185">Reference proteome</keyword>
<protein>
    <submittedName>
        <fullName evidence="3">Uncharacterized protein</fullName>
    </submittedName>
</protein>
<evidence type="ECO:0000256" key="1">
    <source>
        <dbReference type="SAM" id="Phobius"/>
    </source>
</evidence>
<evidence type="ECO:0000313" key="4">
    <source>
        <dbReference type="Proteomes" id="UP000622890"/>
    </source>
</evidence>
<dbReference type="EMBL" id="JAEPBG010000006">
    <property type="protein sequence ID" value="MBK4735995.1"/>
    <property type="molecule type" value="Genomic_DNA"/>
</dbReference>
<reference evidence="3" key="1">
    <citation type="submission" date="2021-01" db="EMBL/GenBank/DDBJ databases">
        <title>Genome sequence of strain Noviherbaspirillum sp. DKR-6.</title>
        <authorList>
            <person name="Chaudhary D.K."/>
        </authorList>
    </citation>
    <scope>NUCLEOTIDE SEQUENCE</scope>
    <source>
        <strain evidence="3">DKR-6</strain>
    </source>
</reference>
<proteinExistence type="predicted"/>
<comment type="caution">
    <text evidence="3">The sequence shown here is derived from an EMBL/GenBank/DDBJ whole genome shotgun (WGS) entry which is preliminary data.</text>
</comment>
<evidence type="ECO:0000256" key="2">
    <source>
        <dbReference type="SAM" id="SignalP"/>
    </source>
</evidence>
<feature type="transmembrane region" description="Helical" evidence="1">
    <location>
        <begin position="32"/>
        <end position="57"/>
    </location>
</feature>
<keyword evidence="1" id="KW-1133">Transmembrane helix</keyword>
<keyword evidence="2" id="KW-0732">Signal</keyword>
<sequence>MNRIATLVMFAVGMAAAAGCYAAAQTPLVPDFLQPFIEGAGIAILLTAGVVASALAARYWLIRRKPPTGFAAAIMVEADRLYRDHGYLAQGRFCAEYMATHFKVSTDIAKTALQRLARTGWLISSRQSWGMSYVLPVRRRRSLYVTFALASEWASAAGSEYAKPDAAHGNAARPQAIGVHPTAGH</sequence>
<keyword evidence="1" id="KW-0812">Transmembrane</keyword>
<dbReference type="PROSITE" id="PS51257">
    <property type="entry name" value="PROKAR_LIPOPROTEIN"/>
    <property type="match status" value="1"/>
</dbReference>
<organism evidence="3 4">
    <name type="scientific">Noviherbaspirillum pedocola</name>
    <dbReference type="NCBI Taxonomy" id="2801341"/>
    <lineage>
        <taxon>Bacteria</taxon>
        <taxon>Pseudomonadati</taxon>
        <taxon>Pseudomonadota</taxon>
        <taxon>Betaproteobacteria</taxon>
        <taxon>Burkholderiales</taxon>
        <taxon>Oxalobacteraceae</taxon>
        <taxon>Noviherbaspirillum</taxon>
    </lineage>
</organism>
<dbReference type="RefSeq" id="WP_200592958.1">
    <property type="nucleotide sequence ID" value="NZ_JAEPBG010000006.1"/>
</dbReference>
<keyword evidence="1" id="KW-0472">Membrane</keyword>